<reference evidence="3" key="1">
    <citation type="submission" date="2020-05" db="EMBL/GenBank/DDBJ databases">
        <authorList>
            <person name="Chiriac C."/>
            <person name="Salcher M."/>
            <person name="Ghai R."/>
            <person name="Kavagutti S V."/>
        </authorList>
    </citation>
    <scope>NUCLEOTIDE SEQUENCE</scope>
</reference>
<comment type="similarity">
    <text evidence="1">Belongs to the Rv1128c/1148c/1588c/1702c/1945/3466 family.</text>
</comment>
<evidence type="ECO:0000259" key="2">
    <source>
        <dbReference type="SMART" id="SM00507"/>
    </source>
</evidence>
<gene>
    <name evidence="3" type="ORF">UFOPK1722_01628</name>
</gene>
<accession>A0A6J6FR56</accession>
<dbReference type="EMBL" id="CAEZTS010000177">
    <property type="protein sequence ID" value="CAB4590820.1"/>
    <property type="molecule type" value="Genomic_DNA"/>
</dbReference>
<dbReference type="CDD" id="cd00085">
    <property type="entry name" value="HNHc"/>
    <property type="match status" value="1"/>
</dbReference>
<dbReference type="GO" id="GO:0008270">
    <property type="term" value="F:zinc ion binding"/>
    <property type="evidence" value="ECO:0007669"/>
    <property type="project" value="InterPro"/>
</dbReference>
<feature type="domain" description="HNH nuclease" evidence="2">
    <location>
        <begin position="301"/>
        <end position="353"/>
    </location>
</feature>
<evidence type="ECO:0000313" key="3">
    <source>
        <dbReference type="EMBL" id="CAB4590820.1"/>
    </source>
</evidence>
<dbReference type="InterPro" id="IPR002711">
    <property type="entry name" value="HNH"/>
</dbReference>
<dbReference type="Pfam" id="PF01844">
    <property type="entry name" value="HNH"/>
    <property type="match status" value="1"/>
</dbReference>
<dbReference type="Gene3D" id="1.10.30.50">
    <property type="match status" value="1"/>
</dbReference>
<dbReference type="InterPro" id="IPR003615">
    <property type="entry name" value="HNH_nuc"/>
</dbReference>
<dbReference type="GO" id="GO:0003676">
    <property type="term" value="F:nucleic acid binding"/>
    <property type="evidence" value="ECO:0007669"/>
    <property type="project" value="InterPro"/>
</dbReference>
<sequence length="391" mass="42710">MADARAELANLKRERSILDARILAVVAHIDSLATAEHPEYAIPERELMAHAGMSGREAREAVARSLVSESAPAFAEALAKGDTTAAHLDAVGRGLKIAGADREAFLAHIPHLAEAAATLTIGEFTTLVKETAKSVQTDGGLATFERQQRETFLKTWTDHDGMVQVRGQFDPINGAAFASLVEQQKERMFHSGDRDVPVNVAPGIEPNDHRRAHALLALVNHTPATDDNVRLPRAEVVVHIDLATLVEGLHEHGESRTTWGADIPPETARRLACEADIIPVVFDGHGVPIDVGRAKRLATIHQRRALEATHTTCAIPDCDVPFHRCQIHHIDYWENGGRTDMDNQVPLCSRHHHAAHEGGWKLTLNPTTRQLTVHTPTLQSVSHPTGAADYR</sequence>
<dbReference type="SMART" id="SM00507">
    <property type="entry name" value="HNHc"/>
    <property type="match status" value="1"/>
</dbReference>
<organism evidence="3">
    <name type="scientific">freshwater metagenome</name>
    <dbReference type="NCBI Taxonomy" id="449393"/>
    <lineage>
        <taxon>unclassified sequences</taxon>
        <taxon>metagenomes</taxon>
        <taxon>ecological metagenomes</taxon>
    </lineage>
</organism>
<name>A0A6J6FR56_9ZZZZ</name>
<dbReference type="GO" id="GO:0004519">
    <property type="term" value="F:endonuclease activity"/>
    <property type="evidence" value="ECO:0007669"/>
    <property type="project" value="InterPro"/>
</dbReference>
<evidence type="ECO:0000256" key="1">
    <source>
        <dbReference type="ARBA" id="ARBA00023450"/>
    </source>
</evidence>
<protein>
    <submittedName>
        <fullName evidence="3">Unannotated protein</fullName>
    </submittedName>
</protein>
<dbReference type="Pfam" id="PF02720">
    <property type="entry name" value="DUF222"/>
    <property type="match status" value="1"/>
</dbReference>
<dbReference type="AlphaFoldDB" id="A0A6J6FR56"/>
<dbReference type="InterPro" id="IPR003870">
    <property type="entry name" value="DUF222"/>
</dbReference>
<proteinExistence type="inferred from homology"/>